<feature type="coiled-coil region" evidence="1">
    <location>
        <begin position="26"/>
        <end position="53"/>
    </location>
</feature>
<protein>
    <submittedName>
        <fullName evidence="3">Anti-sigma-K factor rskA</fullName>
    </submittedName>
</protein>
<dbReference type="PANTHER" id="PTHR37461:SF1">
    <property type="entry name" value="ANTI-SIGMA-K FACTOR RSKA"/>
    <property type="match status" value="1"/>
</dbReference>
<dbReference type="OrthoDB" id="1420916at2"/>
<keyword evidence="1" id="KW-0175">Coiled coil</keyword>
<keyword evidence="4" id="KW-1185">Reference proteome</keyword>
<dbReference type="GO" id="GO:0016989">
    <property type="term" value="F:sigma factor antagonist activity"/>
    <property type="evidence" value="ECO:0007669"/>
    <property type="project" value="TreeGrafter"/>
</dbReference>
<dbReference type="AlphaFoldDB" id="A0A2N3IKK7"/>
<evidence type="ECO:0000313" key="3">
    <source>
        <dbReference type="EMBL" id="PKQ70860.1"/>
    </source>
</evidence>
<comment type="caution">
    <text evidence="3">The sequence shown here is derived from an EMBL/GenBank/DDBJ whole genome shotgun (WGS) entry which is preliminary data.</text>
</comment>
<evidence type="ECO:0000313" key="4">
    <source>
        <dbReference type="Proteomes" id="UP000233387"/>
    </source>
</evidence>
<dbReference type="InterPro" id="IPR051474">
    <property type="entry name" value="Anti-sigma-K/W_factor"/>
</dbReference>
<gene>
    <name evidence="3" type="ORF">Rain11_0001</name>
</gene>
<proteinExistence type="predicted"/>
<dbReference type="EMBL" id="NKXO01000001">
    <property type="protein sequence ID" value="PKQ70860.1"/>
    <property type="molecule type" value="Genomic_DNA"/>
</dbReference>
<accession>A0A2N3IKK7</accession>
<feature type="coiled-coil region" evidence="1">
    <location>
        <begin position="117"/>
        <end position="158"/>
    </location>
</feature>
<organism evidence="3 4">
    <name type="scientific">Raineya orbicola</name>
    <dbReference type="NCBI Taxonomy" id="2016530"/>
    <lineage>
        <taxon>Bacteria</taxon>
        <taxon>Pseudomonadati</taxon>
        <taxon>Bacteroidota</taxon>
        <taxon>Cytophagia</taxon>
        <taxon>Cytophagales</taxon>
        <taxon>Raineyaceae</taxon>
        <taxon>Raineya</taxon>
    </lineage>
</organism>
<dbReference type="PANTHER" id="PTHR37461">
    <property type="entry name" value="ANTI-SIGMA-K FACTOR RSKA"/>
    <property type="match status" value="1"/>
</dbReference>
<evidence type="ECO:0000256" key="1">
    <source>
        <dbReference type="SAM" id="Coils"/>
    </source>
</evidence>
<dbReference type="GO" id="GO:0005886">
    <property type="term" value="C:plasma membrane"/>
    <property type="evidence" value="ECO:0007669"/>
    <property type="project" value="InterPro"/>
</dbReference>
<dbReference type="InterPro" id="IPR018764">
    <property type="entry name" value="RskA_C"/>
</dbReference>
<evidence type="ECO:0000259" key="2">
    <source>
        <dbReference type="Pfam" id="PF10099"/>
    </source>
</evidence>
<dbReference type="Proteomes" id="UP000233387">
    <property type="component" value="Unassembled WGS sequence"/>
</dbReference>
<name>A0A2N3IKK7_9BACT</name>
<dbReference type="Pfam" id="PF10099">
    <property type="entry name" value="RskA_C"/>
    <property type="match status" value="1"/>
</dbReference>
<sequence length="270" mass="30867">MQKFIESGILSVYVLGIATEEEKQEVERMAALYPEIREELESLQNAVNEYVAQYEVPVPTHLKQKVFEKIQKTENVQTKLKSDHNLEGYSVPFPSVQKWKYGLVASLMLLAFSALLNVQLYQNLKETQRELSIAQAQNMESEKKITALQTQYQSIEQELALLQNPDYQITYLKGLQEVAPRAYATVFWNEKENKAFIFTNSLPQPPQGKQYQLWALTDDNIVWDAGVFDWGRFSPVKCFKKPQKFIITLEKKGGVPKAEGAAYAMGSVKS</sequence>
<feature type="domain" description="Anti-sigma K factor RskA C-terminal" evidence="2">
    <location>
        <begin position="113"/>
        <end position="257"/>
    </location>
</feature>
<dbReference type="RefSeq" id="WP_133121447.1">
    <property type="nucleotide sequence ID" value="NZ_NKXO01000001.1"/>
</dbReference>
<dbReference type="GO" id="GO:0006417">
    <property type="term" value="P:regulation of translation"/>
    <property type="evidence" value="ECO:0007669"/>
    <property type="project" value="TreeGrafter"/>
</dbReference>
<reference evidence="3 4" key="1">
    <citation type="submission" date="2017-06" db="EMBL/GenBank/DDBJ databases">
        <title>Raineya orbicola gen. nov., sp. nov. a slightly thermophilic bacterium of the phylum Bacteroidetes and the description of Raineyaceae fam. nov.</title>
        <authorList>
            <person name="Albuquerque L."/>
            <person name="Polonia A.R.M."/>
            <person name="Barroso C."/>
            <person name="Froufe H.J.C."/>
            <person name="Lage O."/>
            <person name="Lobo-Da-Cunha A."/>
            <person name="Egas C."/>
            <person name="Da Costa M.S."/>
        </authorList>
    </citation>
    <scope>NUCLEOTIDE SEQUENCE [LARGE SCALE GENOMIC DNA]</scope>
    <source>
        <strain evidence="3 4">SPSPC-11</strain>
    </source>
</reference>